<evidence type="ECO:0000256" key="2">
    <source>
        <dbReference type="ARBA" id="ARBA00008520"/>
    </source>
</evidence>
<comment type="subcellular location">
    <subcellularLocation>
        <location evidence="1">Cell envelope</location>
    </subcellularLocation>
</comment>
<organism evidence="7 8">
    <name type="scientific">Luteococcus sanguinis</name>
    <dbReference type="NCBI Taxonomy" id="174038"/>
    <lineage>
        <taxon>Bacteria</taxon>
        <taxon>Bacillati</taxon>
        <taxon>Actinomycetota</taxon>
        <taxon>Actinomycetes</taxon>
        <taxon>Propionibacteriales</taxon>
        <taxon>Propionibacteriaceae</taxon>
        <taxon>Luteococcus</taxon>
    </lineage>
</organism>
<evidence type="ECO:0000313" key="8">
    <source>
        <dbReference type="Proteomes" id="UP001596266"/>
    </source>
</evidence>
<evidence type="ECO:0000256" key="1">
    <source>
        <dbReference type="ARBA" id="ARBA00004196"/>
    </source>
</evidence>
<gene>
    <name evidence="7" type="ORF">ACFP57_07440</name>
</gene>
<dbReference type="InterPro" id="IPR050490">
    <property type="entry name" value="Bact_solute-bd_prot1"/>
</dbReference>
<dbReference type="Proteomes" id="UP001596266">
    <property type="component" value="Unassembled WGS sequence"/>
</dbReference>
<dbReference type="SUPFAM" id="SSF53850">
    <property type="entry name" value="Periplasmic binding protein-like II"/>
    <property type="match status" value="1"/>
</dbReference>
<name>A0ABW1X0R1_9ACTN</name>
<dbReference type="InterPro" id="IPR006059">
    <property type="entry name" value="SBP"/>
</dbReference>
<keyword evidence="4 6" id="KW-0732">Signal</keyword>
<proteinExistence type="inferred from homology"/>
<evidence type="ECO:0000256" key="3">
    <source>
        <dbReference type="ARBA" id="ARBA00022448"/>
    </source>
</evidence>
<dbReference type="PANTHER" id="PTHR43649">
    <property type="entry name" value="ARABINOSE-BINDING PROTEIN-RELATED"/>
    <property type="match status" value="1"/>
</dbReference>
<keyword evidence="3" id="KW-0813">Transport</keyword>
<dbReference type="EMBL" id="JBHSUA010000015">
    <property type="protein sequence ID" value="MFC6396817.1"/>
    <property type="molecule type" value="Genomic_DNA"/>
</dbReference>
<dbReference type="PROSITE" id="PS51257">
    <property type="entry name" value="PROKAR_LIPOPROTEIN"/>
    <property type="match status" value="1"/>
</dbReference>
<comment type="similarity">
    <text evidence="2">Belongs to the bacterial solute-binding protein 1 family.</text>
</comment>
<evidence type="ECO:0000256" key="6">
    <source>
        <dbReference type="SAM" id="SignalP"/>
    </source>
</evidence>
<dbReference type="InterPro" id="IPR006311">
    <property type="entry name" value="TAT_signal"/>
</dbReference>
<accession>A0ABW1X0R1</accession>
<sequence length="457" mass="46767">MSTTRRSLLQIAGASGALSMMGCRASSTPSTPTPAPSATVTPGPGNPFGLASGSSVSVLVDETEFGRDILERAATLLTTRSVPARATTSGTKTIAADVLSRLAEDNPPDALLSGGLGGLALAELTGQVTDLTPALTSSGQQLVAGTTAAGGLGDTLVSIPWVREVRGQWYSSTVFKQYGWTAPTTWDELHALGHAARSKGMYLFGRGRQGAVDLARMVVASAIKEGGDEVRTPLETLAADCWGLAPVQRALAHLAGIIADGLIHPDGRGDSAEDALGRWAQDRTIAIMPGGSSVPWRSRQLAATDFQIALAPDPSVTAAPTLGKGAAQVGFGSWLAVPQQAPNRAGGLALVEACLDPAVAGAFTTEHFALTTVAGATGAPTGEHGRAALAAQQAVVEASGDSTCTWLASDRYGLGPDLSVLFTALMDADLGVATLTKELQALTDRVRDDPGTTHFPV</sequence>
<evidence type="ECO:0000313" key="7">
    <source>
        <dbReference type="EMBL" id="MFC6396817.1"/>
    </source>
</evidence>
<dbReference type="Pfam" id="PF01547">
    <property type="entry name" value="SBP_bac_1"/>
    <property type="match status" value="1"/>
</dbReference>
<dbReference type="PROSITE" id="PS51318">
    <property type="entry name" value="TAT"/>
    <property type="match status" value="1"/>
</dbReference>
<protein>
    <submittedName>
        <fullName evidence="7">Extracellular solute-binding protein</fullName>
    </submittedName>
</protein>
<dbReference type="Gene3D" id="3.40.190.10">
    <property type="entry name" value="Periplasmic binding protein-like II"/>
    <property type="match status" value="1"/>
</dbReference>
<evidence type="ECO:0000256" key="4">
    <source>
        <dbReference type="ARBA" id="ARBA00022729"/>
    </source>
</evidence>
<feature type="chain" id="PRO_5046557562" evidence="6">
    <location>
        <begin position="26"/>
        <end position="457"/>
    </location>
</feature>
<comment type="caution">
    <text evidence="7">The sequence shown here is derived from an EMBL/GenBank/DDBJ whole genome shotgun (WGS) entry which is preliminary data.</text>
</comment>
<evidence type="ECO:0000256" key="5">
    <source>
        <dbReference type="SAM" id="MobiDB-lite"/>
    </source>
</evidence>
<feature type="signal peptide" evidence="6">
    <location>
        <begin position="1"/>
        <end position="25"/>
    </location>
</feature>
<reference evidence="8" key="1">
    <citation type="journal article" date="2019" name="Int. J. Syst. Evol. Microbiol.">
        <title>The Global Catalogue of Microorganisms (GCM) 10K type strain sequencing project: providing services to taxonomists for standard genome sequencing and annotation.</title>
        <authorList>
            <consortium name="The Broad Institute Genomics Platform"/>
            <consortium name="The Broad Institute Genome Sequencing Center for Infectious Disease"/>
            <person name="Wu L."/>
            <person name="Ma J."/>
        </authorList>
    </citation>
    <scope>NUCLEOTIDE SEQUENCE [LARGE SCALE GENOMIC DNA]</scope>
    <source>
        <strain evidence="8">CGMCC 1.15277</strain>
    </source>
</reference>
<dbReference type="RefSeq" id="WP_343884184.1">
    <property type="nucleotide sequence ID" value="NZ_BAAAKI010000001.1"/>
</dbReference>
<feature type="region of interest" description="Disordered" evidence="5">
    <location>
        <begin position="22"/>
        <end position="42"/>
    </location>
</feature>
<keyword evidence="8" id="KW-1185">Reference proteome</keyword>
<dbReference type="PANTHER" id="PTHR43649:SF31">
    <property type="entry name" value="SN-GLYCEROL-3-PHOSPHATE-BINDING PERIPLASMIC PROTEIN UGPB"/>
    <property type="match status" value="1"/>
</dbReference>